<sequence>MSVPSLSCLVLESVISSFVTTAECDLIEQAVVERRRQIRREEKETEHAEKIATLLEVSREFETELMTFSR</sequence>
<name>A0A6C0BLZ0_9ZZZZ</name>
<evidence type="ECO:0000313" key="1">
    <source>
        <dbReference type="EMBL" id="QHS93206.1"/>
    </source>
</evidence>
<organism evidence="1">
    <name type="scientific">viral metagenome</name>
    <dbReference type="NCBI Taxonomy" id="1070528"/>
    <lineage>
        <taxon>unclassified sequences</taxon>
        <taxon>metagenomes</taxon>
        <taxon>organismal metagenomes</taxon>
    </lineage>
</organism>
<accession>A0A6C0BLZ0</accession>
<dbReference type="AlphaFoldDB" id="A0A6C0BLZ0"/>
<proteinExistence type="predicted"/>
<dbReference type="EMBL" id="MN739201">
    <property type="protein sequence ID" value="QHS93206.1"/>
    <property type="molecule type" value="Genomic_DNA"/>
</dbReference>
<reference evidence="1" key="1">
    <citation type="journal article" date="2020" name="Nature">
        <title>Giant virus diversity and host interactions through global metagenomics.</title>
        <authorList>
            <person name="Schulz F."/>
            <person name="Roux S."/>
            <person name="Paez-Espino D."/>
            <person name="Jungbluth S."/>
            <person name="Walsh D.A."/>
            <person name="Denef V.J."/>
            <person name="McMahon K.D."/>
            <person name="Konstantinidis K.T."/>
            <person name="Eloe-Fadrosh E.A."/>
            <person name="Kyrpides N.C."/>
            <person name="Woyke T."/>
        </authorList>
    </citation>
    <scope>NUCLEOTIDE SEQUENCE</scope>
    <source>
        <strain evidence="1">GVMAG-M-3300017989-17</strain>
    </source>
</reference>
<protein>
    <submittedName>
        <fullName evidence="1">Uncharacterized protein</fullName>
    </submittedName>
</protein>